<keyword evidence="4" id="KW-1185">Reference proteome</keyword>
<organism evidence="3 4">
    <name type="scientific">Thyridium curvatum</name>
    <dbReference type="NCBI Taxonomy" id="1093900"/>
    <lineage>
        <taxon>Eukaryota</taxon>
        <taxon>Fungi</taxon>
        <taxon>Dikarya</taxon>
        <taxon>Ascomycota</taxon>
        <taxon>Pezizomycotina</taxon>
        <taxon>Sordariomycetes</taxon>
        <taxon>Sordariomycetidae</taxon>
        <taxon>Thyridiales</taxon>
        <taxon>Thyridiaceae</taxon>
        <taxon>Thyridium</taxon>
    </lineage>
</organism>
<keyword evidence="1" id="KW-0175">Coiled coil</keyword>
<reference evidence="3 4" key="1">
    <citation type="submission" date="2019-06" db="EMBL/GenBank/DDBJ databases">
        <title>Draft genome sequence of the filamentous fungus Phialemoniopsis curvata isolated from diesel fuel.</title>
        <authorList>
            <person name="Varaljay V.A."/>
            <person name="Lyon W.J."/>
            <person name="Crouch A.L."/>
            <person name="Drake C.E."/>
            <person name="Hollomon J.M."/>
            <person name="Nadeau L.J."/>
            <person name="Nunn H.S."/>
            <person name="Stevenson B.S."/>
            <person name="Bojanowski C.L."/>
            <person name="Crookes-Goodson W.J."/>
        </authorList>
    </citation>
    <scope>NUCLEOTIDE SEQUENCE [LARGE SCALE GENOMIC DNA]</scope>
    <source>
        <strain evidence="3 4">D216</strain>
    </source>
</reference>
<protein>
    <submittedName>
        <fullName evidence="3">Uncharacterized protein</fullName>
    </submittedName>
</protein>
<sequence length="276" mass="31772">MVLVRAFLHYHRCYHEPDFWQGLVAWPKKRHNLGPEAAQALHYCLVAGRSAYMQGANTEQESPLTRILDQWICSLAKVTQHPPTVPDAKARQLLREDWARLLREGHLSQLATRERPWRPAKSSPVANERQRQKEDGDDDKEPKDDPAMKSKQLKEPRSKHLFSDRLGQMETVTSGMNTRIEVLRDELVEQFARRNKDVEVVKGWHQEHDLTIASLSRLIVGLEARLENAERELLLVRKELDEHISGYCNGTKQVAPAQRSRPSTGGFQRGQRPAWS</sequence>
<dbReference type="GeneID" id="41978461"/>
<dbReference type="Proteomes" id="UP000319257">
    <property type="component" value="Unassembled WGS sequence"/>
</dbReference>
<name>A0A507AKW6_9PEZI</name>
<feature type="coiled-coil region" evidence="1">
    <location>
        <begin position="212"/>
        <end position="246"/>
    </location>
</feature>
<dbReference type="EMBL" id="SKBQ01000096">
    <property type="protein sequence ID" value="TPX07026.1"/>
    <property type="molecule type" value="Genomic_DNA"/>
</dbReference>
<evidence type="ECO:0000256" key="2">
    <source>
        <dbReference type="SAM" id="MobiDB-lite"/>
    </source>
</evidence>
<evidence type="ECO:0000256" key="1">
    <source>
        <dbReference type="SAM" id="Coils"/>
    </source>
</evidence>
<feature type="region of interest" description="Disordered" evidence="2">
    <location>
        <begin position="112"/>
        <end position="164"/>
    </location>
</feature>
<gene>
    <name evidence="3" type="ORF">E0L32_011014</name>
</gene>
<feature type="compositionally biased region" description="Basic and acidic residues" evidence="2">
    <location>
        <begin position="128"/>
        <end position="163"/>
    </location>
</feature>
<dbReference type="RefSeq" id="XP_030988737.1">
    <property type="nucleotide sequence ID" value="XM_031133697.1"/>
</dbReference>
<evidence type="ECO:0000313" key="4">
    <source>
        <dbReference type="Proteomes" id="UP000319257"/>
    </source>
</evidence>
<dbReference type="AlphaFoldDB" id="A0A507AKW6"/>
<proteinExistence type="predicted"/>
<evidence type="ECO:0000313" key="3">
    <source>
        <dbReference type="EMBL" id="TPX07026.1"/>
    </source>
</evidence>
<comment type="caution">
    <text evidence="3">The sequence shown here is derived from an EMBL/GenBank/DDBJ whole genome shotgun (WGS) entry which is preliminary data.</text>
</comment>
<dbReference type="InParanoid" id="A0A507AKW6"/>
<accession>A0A507AKW6</accession>
<feature type="region of interest" description="Disordered" evidence="2">
    <location>
        <begin position="251"/>
        <end position="276"/>
    </location>
</feature>